<dbReference type="STRING" id="322505.SAMN04487836_10162"/>
<dbReference type="InterPro" id="IPR002661">
    <property type="entry name" value="Ribosome_recyc_fac"/>
</dbReference>
<evidence type="ECO:0000259" key="5">
    <source>
        <dbReference type="Pfam" id="PF01765"/>
    </source>
</evidence>
<dbReference type="NCBIfam" id="TIGR00496">
    <property type="entry name" value="frr"/>
    <property type="match status" value="1"/>
</dbReference>
<protein>
    <recommendedName>
        <fullName evidence="3">Ribosome-recycling factor</fullName>
        <shortName evidence="3">RRF</shortName>
    </recommendedName>
    <alternativeName>
        <fullName evidence="3">Ribosome-releasing factor</fullName>
    </alternativeName>
</protein>
<dbReference type="RefSeq" id="WP_074731050.1">
    <property type="nucleotide sequence ID" value="NZ_CACZLD010000021.1"/>
</dbReference>
<keyword evidence="4" id="KW-0175">Coiled coil</keyword>
<evidence type="ECO:0000256" key="4">
    <source>
        <dbReference type="SAM" id="Coils"/>
    </source>
</evidence>
<dbReference type="InterPro" id="IPR023584">
    <property type="entry name" value="Ribosome_recyc_fac_dom"/>
</dbReference>
<dbReference type="PANTHER" id="PTHR20982:SF3">
    <property type="entry name" value="MITOCHONDRIAL RIBOSOME RECYCLING FACTOR PSEUDO 1"/>
    <property type="match status" value="1"/>
</dbReference>
<feature type="domain" description="Ribosome recycling factor" evidence="5">
    <location>
        <begin position="22"/>
        <end position="179"/>
    </location>
</feature>
<dbReference type="Proteomes" id="UP000183028">
    <property type="component" value="Unassembled WGS sequence"/>
</dbReference>
<dbReference type="Gene3D" id="3.30.1360.40">
    <property type="match status" value="1"/>
</dbReference>
<evidence type="ECO:0000313" key="6">
    <source>
        <dbReference type="EMBL" id="SEI37206.1"/>
    </source>
</evidence>
<comment type="similarity">
    <text evidence="1 3">Belongs to the RRF family.</text>
</comment>
<proteinExistence type="inferred from homology"/>
<evidence type="ECO:0000256" key="2">
    <source>
        <dbReference type="ARBA" id="ARBA00022917"/>
    </source>
</evidence>
<comment type="function">
    <text evidence="3">Responsible for the release of ribosomes from messenger RNA at the termination of protein biosynthesis. May increase the efficiency of translation by recycling ribosomes from one round of translation to another.</text>
</comment>
<name>A0A1H6Q5N1_9FIRM</name>
<dbReference type="eggNOG" id="COG0233">
    <property type="taxonomic scope" value="Bacteria"/>
</dbReference>
<dbReference type="Gene3D" id="1.10.132.20">
    <property type="entry name" value="Ribosome-recycling factor"/>
    <property type="match status" value="1"/>
</dbReference>
<evidence type="ECO:0000256" key="3">
    <source>
        <dbReference type="HAMAP-Rule" id="MF_00040"/>
    </source>
</evidence>
<keyword evidence="3" id="KW-0963">Cytoplasm</keyword>
<dbReference type="InterPro" id="IPR036191">
    <property type="entry name" value="RRF_sf"/>
</dbReference>
<evidence type="ECO:0000313" key="7">
    <source>
        <dbReference type="Proteomes" id="UP000183028"/>
    </source>
</evidence>
<accession>A0A1H6Q5N1</accession>
<dbReference type="GO" id="GO:0006415">
    <property type="term" value="P:translational termination"/>
    <property type="evidence" value="ECO:0007669"/>
    <property type="project" value="UniProtKB-UniRule"/>
</dbReference>
<keyword evidence="7" id="KW-1185">Reference proteome</keyword>
<dbReference type="OrthoDB" id="9804006at2"/>
<dbReference type="EMBL" id="FNYK01000001">
    <property type="protein sequence ID" value="SEI37206.1"/>
    <property type="molecule type" value="Genomic_DNA"/>
</dbReference>
<reference evidence="7" key="1">
    <citation type="submission" date="2016-10" db="EMBL/GenBank/DDBJ databases">
        <authorList>
            <person name="Varghese N."/>
        </authorList>
    </citation>
    <scope>NUCLEOTIDE SEQUENCE [LARGE SCALE GENOMIC DNA]</scope>
    <source>
        <strain evidence="7">DSM 20406</strain>
    </source>
</reference>
<gene>
    <name evidence="3" type="primary">frr</name>
    <name evidence="6" type="ORF">SAMN04487834_100126</name>
</gene>
<organism evidence="6 7">
    <name type="scientific">Sharpea azabuensis</name>
    <dbReference type="NCBI Taxonomy" id="322505"/>
    <lineage>
        <taxon>Bacteria</taxon>
        <taxon>Bacillati</taxon>
        <taxon>Bacillota</taxon>
        <taxon>Erysipelotrichia</taxon>
        <taxon>Erysipelotrichales</taxon>
        <taxon>Coprobacillaceae</taxon>
        <taxon>Sharpea</taxon>
    </lineage>
</organism>
<sequence>MDNELILLECEEKMEKTIEAFTRNLANIRTGRATPAMLDKVMVEYYGSPTPLNQVAGVSVQEGRQLVIKAYDKSAMKEIERGIYEADLGLTPQNDGTVIRINVPPLTEDRRRELVKQVKKAAEDAKVALRNERRKAIDQISKDSDEDAVKEGKNDVQKLIDKYTKKIEEVAKAKEDDLMTV</sequence>
<feature type="coiled-coil region" evidence="4">
    <location>
        <begin position="112"/>
        <end position="176"/>
    </location>
</feature>
<dbReference type="Pfam" id="PF01765">
    <property type="entry name" value="RRF"/>
    <property type="match status" value="1"/>
</dbReference>
<comment type="subcellular location">
    <subcellularLocation>
        <location evidence="3">Cytoplasm</location>
    </subcellularLocation>
</comment>
<evidence type="ECO:0000256" key="1">
    <source>
        <dbReference type="ARBA" id="ARBA00005912"/>
    </source>
</evidence>
<keyword evidence="2 3" id="KW-0648">Protein biosynthesis</keyword>
<dbReference type="HAMAP" id="MF_00040">
    <property type="entry name" value="RRF"/>
    <property type="match status" value="1"/>
</dbReference>
<dbReference type="GO" id="GO:0043023">
    <property type="term" value="F:ribosomal large subunit binding"/>
    <property type="evidence" value="ECO:0007669"/>
    <property type="project" value="TreeGrafter"/>
</dbReference>
<dbReference type="FunFam" id="3.30.1360.40:FF:000001">
    <property type="entry name" value="Ribosome-recycling factor"/>
    <property type="match status" value="1"/>
</dbReference>
<dbReference type="GO" id="GO:0005737">
    <property type="term" value="C:cytoplasm"/>
    <property type="evidence" value="ECO:0007669"/>
    <property type="project" value="UniProtKB-SubCell"/>
</dbReference>
<dbReference type="AlphaFoldDB" id="A0A1H6Q5N1"/>
<dbReference type="CDD" id="cd00520">
    <property type="entry name" value="RRF"/>
    <property type="match status" value="1"/>
</dbReference>
<dbReference type="PANTHER" id="PTHR20982">
    <property type="entry name" value="RIBOSOME RECYCLING FACTOR"/>
    <property type="match status" value="1"/>
</dbReference>
<dbReference type="SUPFAM" id="SSF55194">
    <property type="entry name" value="Ribosome recycling factor, RRF"/>
    <property type="match status" value="1"/>
</dbReference>